<dbReference type="Gene3D" id="3.20.20.70">
    <property type="entry name" value="Aldolase class I"/>
    <property type="match status" value="1"/>
</dbReference>
<comment type="cofactor">
    <cofactor evidence="1">
        <name>[4Fe-4S] cluster</name>
        <dbReference type="ChEBI" id="CHEBI:49883"/>
    </cofactor>
</comment>
<dbReference type="GO" id="GO:0046872">
    <property type="term" value="F:metal ion binding"/>
    <property type="evidence" value="ECO:0007669"/>
    <property type="project" value="UniProtKB-KW"/>
</dbReference>
<evidence type="ECO:0000256" key="1">
    <source>
        <dbReference type="ARBA" id="ARBA00001966"/>
    </source>
</evidence>
<dbReference type="InterPro" id="IPR058240">
    <property type="entry name" value="rSAM_sf"/>
</dbReference>
<dbReference type="SFLD" id="SFLDG01082">
    <property type="entry name" value="B12-binding_domain_containing"/>
    <property type="match status" value="1"/>
</dbReference>
<dbReference type="InterPro" id="IPR051198">
    <property type="entry name" value="BchE-like"/>
</dbReference>
<feature type="domain" description="Radical SAM core" evidence="6">
    <location>
        <begin position="207"/>
        <end position="461"/>
    </location>
</feature>
<reference evidence="8" key="1">
    <citation type="submission" date="2020-10" db="EMBL/GenBank/DDBJ databases">
        <title>Genome-based taxonomic classification of the species Anabaenopsis elenkinii.</title>
        <authorList>
            <person name="Delbaje E."/>
            <person name="Andreote A.P.D."/>
            <person name="Pellegrinetti T.A."/>
            <person name="Cruz R.B."/>
            <person name="Branco L.H.Z."/>
            <person name="Fiore M.F."/>
        </authorList>
    </citation>
    <scope>NUCLEOTIDE SEQUENCE [LARGE SCALE GENOMIC DNA]</scope>
    <source>
        <strain evidence="8">CCIBt3563</strain>
    </source>
</reference>
<accession>A0A7S6RCD1</accession>
<sequence>MKIGLVELPQLKVLDPTGNDWTEQNQHPLISKQILIANLEAGGFEVELFNLKNGNQEEQFGETIWKGMSLQKIAYGQPVSSIDSESCDAWGVTNNFTIYRELAGLVLRHLAKGGKPIIVGGSDVIAQPHYYFNAGATAVVTDKSGAANWAIFDYVLGQPQREELSGVLFPDGTEYRKHRHPLHPQDWFLPSISVAQACLGGGNDFADDLSESSLLPIGSAMFDLGCDRTCDFCQTPTYGSGYLRMTPERALAWAARQKEAGAKSIVSDSDQFLGRVLFPEGKQEVLDIVKGLREMNLPISWDNGIELRKATKGRGKERNPEDLEPDEELVEAMWGWDGKTGCFMAYIPAERPFVGRQAYKKLLPWQQHCQMLRAIVRAGVPTISYGFIIGLPEDNRDSFLYLEEAIKELKQELITINPSLNFFVTPYSIIPIPGTPQEYNLKKANLLRFEDPTIRGNFWTSSVDTHHLTYDQVSDWQLYLFRSLGDNWTTDAMPLGRTSPR</sequence>
<dbReference type="PROSITE" id="PS51918">
    <property type="entry name" value="RADICAL_SAM"/>
    <property type="match status" value="1"/>
</dbReference>
<dbReference type="GO" id="GO:0051536">
    <property type="term" value="F:iron-sulfur cluster binding"/>
    <property type="evidence" value="ECO:0007669"/>
    <property type="project" value="UniProtKB-KW"/>
</dbReference>
<keyword evidence="2" id="KW-0949">S-adenosyl-L-methionine</keyword>
<dbReference type="Proteomes" id="UP000593846">
    <property type="component" value="Chromosome"/>
</dbReference>
<evidence type="ECO:0000259" key="6">
    <source>
        <dbReference type="PROSITE" id="PS51918"/>
    </source>
</evidence>
<dbReference type="AlphaFoldDB" id="A0A7S6RCD1"/>
<dbReference type="EMBL" id="CP063311">
    <property type="protein sequence ID" value="QOV22389.1"/>
    <property type="molecule type" value="Genomic_DNA"/>
</dbReference>
<evidence type="ECO:0000313" key="8">
    <source>
        <dbReference type="Proteomes" id="UP000593846"/>
    </source>
</evidence>
<organism evidence="7 8">
    <name type="scientific">Anabaenopsis elenkinii CCIBt3563</name>
    <dbReference type="NCBI Taxonomy" id="2779889"/>
    <lineage>
        <taxon>Bacteria</taxon>
        <taxon>Bacillati</taxon>
        <taxon>Cyanobacteriota</taxon>
        <taxon>Cyanophyceae</taxon>
        <taxon>Nostocales</taxon>
        <taxon>Nodulariaceae</taxon>
        <taxon>Anabaenopsis</taxon>
    </lineage>
</organism>
<dbReference type="GO" id="GO:0003824">
    <property type="term" value="F:catalytic activity"/>
    <property type="evidence" value="ECO:0007669"/>
    <property type="project" value="InterPro"/>
</dbReference>
<protein>
    <submittedName>
        <fullName evidence="7">Radical SAM protein</fullName>
    </submittedName>
</protein>
<dbReference type="InterPro" id="IPR007197">
    <property type="entry name" value="rSAM"/>
</dbReference>
<evidence type="ECO:0000256" key="2">
    <source>
        <dbReference type="ARBA" id="ARBA00022691"/>
    </source>
</evidence>
<proteinExistence type="predicted"/>
<dbReference type="SFLD" id="SFLDS00029">
    <property type="entry name" value="Radical_SAM"/>
    <property type="match status" value="1"/>
</dbReference>
<keyword evidence="3" id="KW-0479">Metal-binding</keyword>
<dbReference type="PANTHER" id="PTHR43409">
    <property type="entry name" value="ANAEROBIC MAGNESIUM-PROTOPORPHYRIN IX MONOMETHYL ESTER CYCLASE-RELATED"/>
    <property type="match status" value="1"/>
</dbReference>
<keyword evidence="8" id="KW-1185">Reference proteome</keyword>
<dbReference type="SUPFAM" id="SSF102114">
    <property type="entry name" value="Radical SAM enzymes"/>
    <property type="match status" value="1"/>
</dbReference>
<evidence type="ECO:0000313" key="7">
    <source>
        <dbReference type="EMBL" id="QOV22389.1"/>
    </source>
</evidence>
<evidence type="ECO:0000256" key="5">
    <source>
        <dbReference type="ARBA" id="ARBA00023014"/>
    </source>
</evidence>
<dbReference type="InterPro" id="IPR013785">
    <property type="entry name" value="Aldolase_TIM"/>
</dbReference>
<gene>
    <name evidence="7" type="ORF">IM676_17215</name>
</gene>
<name>A0A7S6RCD1_9CYAN</name>
<keyword evidence="4" id="KW-0408">Iron</keyword>
<evidence type="ECO:0000256" key="3">
    <source>
        <dbReference type="ARBA" id="ARBA00022723"/>
    </source>
</evidence>
<evidence type="ECO:0000256" key="4">
    <source>
        <dbReference type="ARBA" id="ARBA00023004"/>
    </source>
</evidence>
<keyword evidence="5" id="KW-0411">Iron-sulfur</keyword>
<dbReference type="RefSeq" id="WP_200988017.1">
    <property type="nucleotide sequence ID" value="NZ_CP063311.1"/>
</dbReference>
<dbReference type="KEGG" id="aee:IM676_17215"/>